<proteinExistence type="predicted"/>
<sequence length="395" mass="45340">MTNYSKRFLTVGSLLRPQSLLKYKREIEQREDITYPFYQDLPGYQEAEQAAVKGVVAKQLEHGLSEISDGEYQRSFWHLDFVWGLQGIERFICDSGYHFYEKDEKGHKHDFETRKDIGLRVTGKLSGKNHPFIDHFKLVKSLAPDHVKVKQTIFAPGHFYFELLALGAIGQKDQYYEDLATFRQDLINAYQEFVKELAEAGCQIIQLDDCVWASFAGEGDQLHLDSLNFDYSNFSKQDLAQQLIDLNNAVADYAHELGLKVYAHNCRGNYASRAFTEGAYTEVAEYFLARQHYDRFFLEWDDERAGSIDALAVFKDRPEVEVVLGVLSSKSAGLDDENRALALLEEASKYIPKENLYLSHQCGFASCDCGNELTEEQQWAKIDQGHEIAYKFFAE</sequence>
<dbReference type="InterPro" id="IPR038071">
    <property type="entry name" value="UROD/MetE-like_sf"/>
</dbReference>
<evidence type="ECO:0000313" key="2">
    <source>
        <dbReference type="Proteomes" id="UP001229251"/>
    </source>
</evidence>
<dbReference type="AlphaFoldDB" id="A0AAJ1Q3Z7"/>
<dbReference type="GO" id="GO:0009086">
    <property type="term" value="P:methionine biosynthetic process"/>
    <property type="evidence" value="ECO:0007669"/>
    <property type="project" value="InterPro"/>
</dbReference>
<protein>
    <submittedName>
        <fullName evidence="1">5-methyltetrahydropteroyltriglutamate--homocysteine methyltransferase</fullName>
    </submittedName>
</protein>
<name>A0AAJ1Q3Z7_9LACT</name>
<gene>
    <name evidence="1" type="ORF">QP433_00400</name>
</gene>
<dbReference type="GO" id="GO:0003871">
    <property type="term" value="F:5-methyltetrahydropteroyltriglutamate-homocysteine S-methyltransferase activity"/>
    <property type="evidence" value="ECO:0007669"/>
    <property type="project" value="InterPro"/>
</dbReference>
<dbReference type="PANTHER" id="PTHR43844">
    <property type="entry name" value="METHIONINE SYNTHASE"/>
    <property type="match status" value="1"/>
</dbReference>
<accession>A0AAJ1Q3Z7</accession>
<dbReference type="Proteomes" id="UP001229251">
    <property type="component" value="Unassembled WGS sequence"/>
</dbReference>
<dbReference type="Gene3D" id="3.20.20.210">
    <property type="match status" value="1"/>
</dbReference>
<dbReference type="GO" id="GO:0008270">
    <property type="term" value="F:zinc ion binding"/>
    <property type="evidence" value="ECO:0007669"/>
    <property type="project" value="InterPro"/>
</dbReference>
<keyword evidence="1" id="KW-0808">Transferase</keyword>
<dbReference type="EMBL" id="JASOOE010000001">
    <property type="protein sequence ID" value="MDK7186437.1"/>
    <property type="molecule type" value="Genomic_DNA"/>
</dbReference>
<dbReference type="InterPro" id="IPR002629">
    <property type="entry name" value="Met_Synth_C/arc"/>
</dbReference>
<dbReference type="SUPFAM" id="SSF51726">
    <property type="entry name" value="UROD/MetE-like"/>
    <property type="match status" value="1"/>
</dbReference>
<dbReference type="CDD" id="cd03311">
    <property type="entry name" value="CIMS_C_terminal_like"/>
    <property type="match status" value="1"/>
</dbReference>
<dbReference type="GO" id="GO:0032259">
    <property type="term" value="P:methylation"/>
    <property type="evidence" value="ECO:0007669"/>
    <property type="project" value="UniProtKB-KW"/>
</dbReference>
<dbReference type="PANTHER" id="PTHR43844:SF1">
    <property type="entry name" value="METHIONINE SYNTHASE"/>
    <property type="match status" value="1"/>
</dbReference>
<organism evidence="1 2">
    <name type="scientific">Facklamia hominis</name>
    <dbReference type="NCBI Taxonomy" id="178214"/>
    <lineage>
        <taxon>Bacteria</taxon>
        <taxon>Bacillati</taxon>
        <taxon>Bacillota</taxon>
        <taxon>Bacilli</taxon>
        <taxon>Lactobacillales</taxon>
        <taxon>Aerococcaceae</taxon>
        <taxon>Facklamia</taxon>
    </lineage>
</organism>
<keyword evidence="1" id="KW-0489">Methyltransferase</keyword>
<reference evidence="1" key="1">
    <citation type="submission" date="2023-05" db="EMBL/GenBank/DDBJ databases">
        <title>Cataloging the Phylogenetic Diversity of Human Bladder Bacteria.</title>
        <authorList>
            <person name="Du J."/>
        </authorList>
    </citation>
    <scope>NUCLEOTIDE SEQUENCE</scope>
    <source>
        <strain evidence="1">UMB1231</strain>
    </source>
</reference>
<dbReference type="RefSeq" id="WP_006907550.1">
    <property type="nucleotide sequence ID" value="NZ_CAUPDI010000012.1"/>
</dbReference>
<evidence type="ECO:0000313" key="1">
    <source>
        <dbReference type="EMBL" id="MDK7186437.1"/>
    </source>
</evidence>
<comment type="caution">
    <text evidence="1">The sequence shown here is derived from an EMBL/GenBank/DDBJ whole genome shotgun (WGS) entry which is preliminary data.</text>
</comment>